<gene>
    <name evidence="2" type="ORF">THSYN_20490</name>
</gene>
<dbReference type="SMART" id="SM00901">
    <property type="entry name" value="FRG"/>
    <property type="match status" value="1"/>
</dbReference>
<dbReference type="AlphaFoldDB" id="A0A2K8UC53"/>
<dbReference type="KEGG" id="tsy:THSYN_20490"/>
<keyword evidence="3" id="KW-1185">Reference proteome</keyword>
<proteinExistence type="predicted"/>
<dbReference type="InterPro" id="IPR014966">
    <property type="entry name" value="FRG-dom"/>
</dbReference>
<protein>
    <recommendedName>
        <fullName evidence="1">FRG domain-containing protein</fullName>
    </recommendedName>
</protein>
<dbReference type="OrthoDB" id="9816036at2"/>
<dbReference type="RefSeq" id="WP_100920786.1">
    <property type="nucleotide sequence ID" value="NZ_CP020370.1"/>
</dbReference>
<evidence type="ECO:0000259" key="1">
    <source>
        <dbReference type="SMART" id="SM00901"/>
    </source>
</evidence>
<name>A0A2K8UC53_9GAMM</name>
<sequence length="281" mass="32731">MITDIPSLLAKITLIEGQHPNETLFFRGQVKRYRPITPSIDRNGYLSNENVLFREFILRNPDEFSGEKSTFEKLVKMQHYKLPTRLLDITTNPLIALFFAVANNDSEDGDFIVFAIPDEKIKYYDSDTISVVANIARRPIDTLDLRALLKTKIESNDQFRTRFNGTKEIQYLLHEIKEEKPYFKDLIEREHLEDIWCVKPLLKNRRIIKQDGAFLLFGIHGTKEHMATYSSFTPIDVPVLATEKEKLRKDLKLLGISNDKIFPELDNTAEYLRSIYARPHP</sequence>
<evidence type="ECO:0000313" key="3">
    <source>
        <dbReference type="Proteomes" id="UP000232638"/>
    </source>
</evidence>
<feature type="domain" description="FRG" evidence="1">
    <location>
        <begin position="20"/>
        <end position="114"/>
    </location>
</feature>
<accession>A0A2K8UC53</accession>
<dbReference type="EMBL" id="CP020370">
    <property type="protein sequence ID" value="AUB83087.1"/>
    <property type="molecule type" value="Genomic_DNA"/>
</dbReference>
<dbReference type="Proteomes" id="UP000232638">
    <property type="component" value="Chromosome"/>
</dbReference>
<organism evidence="2 3">
    <name type="scientific">Candidatus Thiodictyon syntrophicum</name>
    <dbReference type="NCBI Taxonomy" id="1166950"/>
    <lineage>
        <taxon>Bacteria</taxon>
        <taxon>Pseudomonadati</taxon>
        <taxon>Pseudomonadota</taxon>
        <taxon>Gammaproteobacteria</taxon>
        <taxon>Chromatiales</taxon>
        <taxon>Chromatiaceae</taxon>
        <taxon>Thiodictyon</taxon>
    </lineage>
</organism>
<reference evidence="2 3" key="1">
    <citation type="submission" date="2017-03" db="EMBL/GenBank/DDBJ databases">
        <title>Complete genome sequence of Candidatus 'Thiodictyon syntrophicum' sp. nov. strain Cad16T, a photolithoautotroph purple sulfur bacterium isolated from an alpine meromictic lake.</title>
        <authorList>
            <person name="Luedin S.M."/>
            <person name="Pothier J.F."/>
            <person name="Danza F."/>
            <person name="Storelli N."/>
            <person name="Wittwer M."/>
            <person name="Tonolla M."/>
        </authorList>
    </citation>
    <scope>NUCLEOTIDE SEQUENCE [LARGE SCALE GENOMIC DNA]</scope>
    <source>
        <strain evidence="2 3">Cad16T</strain>
    </source>
</reference>
<evidence type="ECO:0000313" key="2">
    <source>
        <dbReference type="EMBL" id="AUB83087.1"/>
    </source>
</evidence>
<dbReference type="Pfam" id="PF08867">
    <property type="entry name" value="FRG"/>
    <property type="match status" value="1"/>
</dbReference>